<dbReference type="EMBL" id="WNCR01000003">
    <property type="protein sequence ID" value="MTU29126.1"/>
    <property type="molecule type" value="Genomic_DNA"/>
</dbReference>
<keyword evidence="7" id="KW-0378">Hydrolase</keyword>
<accession>A0A3R5X5P5</accession>
<evidence type="ECO:0000259" key="3">
    <source>
        <dbReference type="Pfam" id="PF14606"/>
    </source>
</evidence>
<dbReference type="InterPro" id="IPR013830">
    <property type="entry name" value="SGNH_hydro"/>
</dbReference>
<evidence type="ECO:0000259" key="4">
    <source>
        <dbReference type="Pfam" id="PF14607"/>
    </source>
</evidence>
<evidence type="ECO:0000313" key="10">
    <source>
        <dbReference type="Proteomes" id="UP000283732"/>
    </source>
</evidence>
<dbReference type="Proteomes" id="UP000437446">
    <property type="component" value="Unassembled WGS sequence"/>
</dbReference>
<evidence type="ECO:0000313" key="6">
    <source>
        <dbReference type="EMBL" id="RGN53803.1"/>
    </source>
</evidence>
<dbReference type="Gene3D" id="3.40.50.1110">
    <property type="entry name" value="SGNH hydrolase"/>
    <property type="match status" value="2"/>
</dbReference>
<evidence type="ECO:0000256" key="1">
    <source>
        <dbReference type="SAM" id="SignalP"/>
    </source>
</evidence>
<evidence type="ECO:0000313" key="11">
    <source>
        <dbReference type="Proteomes" id="UP000285173"/>
    </source>
</evidence>
<feature type="domain" description="SGNH hydrolase-type esterase" evidence="3">
    <location>
        <begin position="180"/>
        <end position="358"/>
    </location>
</feature>
<dbReference type="RefSeq" id="WP_005644170.1">
    <property type="nucleotide sequence ID" value="NZ_JADNJN010000370.1"/>
</dbReference>
<keyword evidence="1" id="KW-0732">Signal</keyword>
<evidence type="ECO:0000313" key="7">
    <source>
        <dbReference type="EMBL" id="RGZ50434.1"/>
    </source>
</evidence>
<evidence type="ECO:0000259" key="2">
    <source>
        <dbReference type="Pfam" id="PF13472"/>
    </source>
</evidence>
<comment type="caution">
    <text evidence="7">The sequence shown here is derived from an EMBL/GenBank/DDBJ whole genome shotgun (WGS) entry which is preliminary data.</text>
</comment>
<feature type="domain" description="SGNH hydrolase-type esterase" evidence="2">
    <location>
        <begin position="406"/>
        <end position="571"/>
    </location>
</feature>
<evidence type="ECO:0000313" key="9">
    <source>
        <dbReference type="Proteomes" id="UP000261088"/>
    </source>
</evidence>
<dbReference type="InterPro" id="IPR051532">
    <property type="entry name" value="Ester_Hydrolysis_Enzymes"/>
</dbReference>
<feature type="domain" description="SGNH hydrolase-type esterase N-terminal" evidence="4">
    <location>
        <begin position="22"/>
        <end position="172"/>
    </location>
</feature>
<dbReference type="PANTHER" id="PTHR30383">
    <property type="entry name" value="THIOESTERASE 1/PROTEASE 1/LYSOPHOSPHOLIPASE L1"/>
    <property type="match status" value="1"/>
</dbReference>
<reference evidence="9 10" key="1">
    <citation type="submission" date="2018-08" db="EMBL/GenBank/DDBJ databases">
        <title>A genome reference for cultivated species of the human gut microbiota.</title>
        <authorList>
            <person name="Zou Y."/>
            <person name="Xue W."/>
            <person name="Luo G."/>
        </authorList>
    </citation>
    <scope>NUCLEOTIDE SEQUENCE [LARGE SCALE GENOMIC DNA]</scope>
    <source>
        <strain evidence="8 10">AM16-50</strain>
        <strain evidence="7 11">AM50-15</strain>
        <strain evidence="6 9">OM05-11AA</strain>
    </source>
</reference>
<dbReference type="Pfam" id="PF14606">
    <property type="entry name" value="Lipase_GDSL_3"/>
    <property type="match status" value="1"/>
</dbReference>
<evidence type="ECO:0000313" key="8">
    <source>
        <dbReference type="EMBL" id="RHH77688.1"/>
    </source>
</evidence>
<evidence type="ECO:0000313" key="12">
    <source>
        <dbReference type="Proteomes" id="UP000437446"/>
    </source>
</evidence>
<dbReference type="GO" id="GO:0004622">
    <property type="term" value="F:phosphatidylcholine lysophospholipase activity"/>
    <property type="evidence" value="ECO:0007669"/>
    <property type="project" value="TreeGrafter"/>
</dbReference>
<dbReference type="AlphaFoldDB" id="A0A3R5X5P5"/>
<dbReference type="Gene3D" id="2.60.120.260">
    <property type="entry name" value="Galactose-binding domain-like"/>
    <property type="match status" value="1"/>
</dbReference>
<evidence type="ECO:0000313" key="5">
    <source>
        <dbReference type="EMBL" id="MTU29126.1"/>
    </source>
</evidence>
<dbReference type="PANTHER" id="PTHR30383:SF5">
    <property type="entry name" value="SGNH HYDROLASE-TYPE ESTERASE DOMAIN-CONTAINING PROTEIN"/>
    <property type="match status" value="1"/>
</dbReference>
<dbReference type="Proteomes" id="UP000285173">
    <property type="component" value="Unassembled WGS sequence"/>
</dbReference>
<dbReference type="Proteomes" id="UP000283732">
    <property type="component" value="Unassembled WGS sequence"/>
</dbReference>
<feature type="signal peptide" evidence="1">
    <location>
        <begin position="1"/>
        <end position="19"/>
    </location>
</feature>
<dbReference type="InterPro" id="IPR036514">
    <property type="entry name" value="SGNH_hydro_sf"/>
</dbReference>
<organism evidence="7 11">
    <name type="scientific">Parabacteroides merdae</name>
    <dbReference type="NCBI Taxonomy" id="46503"/>
    <lineage>
        <taxon>Bacteria</taxon>
        <taxon>Pseudomonadati</taxon>
        <taxon>Bacteroidota</taxon>
        <taxon>Bacteroidia</taxon>
        <taxon>Bacteroidales</taxon>
        <taxon>Tannerellaceae</taxon>
        <taxon>Parabacteroides</taxon>
    </lineage>
</organism>
<dbReference type="InterPro" id="IPR032740">
    <property type="entry name" value="GxDLY"/>
</dbReference>
<sequence length="583" mass="66038">MKKLICLLFCCLLFLPATAQWKWHNPMEAGFPVIQNQGFTKEIGNSYTRLPERAKGMVSEPLWNLSRHSAGLAIHFYSDAPQIKVRYAVTGSLNMPHMPSTGVSGVDLYSINSDGEWHFCFGNYSFKDTITYTYNNIGKDRYHKQGFEYRLYLPLYNGVKWLEIGIPEDAKLEFIPVSPEKPIVLYGTSIAQGACASRPAMAWGTILQRSLDYPLINLGFSGNGKLAKEVLQFINETDARLYILDCMPNLSNQKEEEVTALAIAAVKQLRGKHSAPILLIEHGGYSNMYTDSTQYKAVVRVNRASRKAYELIQSEGIKDVYYLSREELNIPADGWVDYVHPSDLGMQQQAAAVERKVREILHIPSGSLTTTIPVTQRREPHMYEWHARHRAFLEQVRNHPPKAVILGNSITHYWGGEPEHRNKNGRETWEKVMRPAGFQNLGCGWDRIENVLWRIYHGELDGYKAGKVVLMIGTNNCGLNSDKEIVEGLRFLLSAIRQRQPEASVKVIGILPRRNQEQWVRNINFDIKEMVETEGYEFANPGTALLLQDGKINESLFIGDGLHPNDKGYELIAGEIASSNKSF</sequence>
<feature type="chain" id="PRO_5043187718" evidence="1">
    <location>
        <begin position="20"/>
        <end position="583"/>
    </location>
</feature>
<dbReference type="Proteomes" id="UP000261088">
    <property type="component" value="Unassembled WGS sequence"/>
</dbReference>
<dbReference type="EMBL" id="QSUP01000002">
    <property type="protein sequence ID" value="RGN53803.1"/>
    <property type="molecule type" value="Genomic_DNA"/>
</dbReference>
<reference evidence="5 12" key="2">
    <citation type="journal article" date="2019" name="Nat. Med.">
        <title>A library of human gut bacterial isolates paired with longitudinal multiomics data enables mechanistic microbiome research.</title>
        <authorList>
            <person name="Poyet M."/>
            <person name="Groussin M."/>
            <person name="Gibbons S.M."/>
            <person name="Avila-Pacheco J."/>
            <person name="Jiang X."/>
            <person name="Kearney S.M."/>
            <person name="Perrotta A.R."/>
            <person name="Berdy B."/>
            <person name="Zhao S."/>
            <person name="Lieberman T.D."/>
            <person name="Swanson P.K."/>
            <person name="Smith M."/>
            <person name="Roesemann S."/>
            <person name="Alexander J.E."/>
            <person name="Rich S.A."/>
            <person name="Livny J."/>
            <person name="Vlamakis H."/>
            <person name="Clish C."/>
            <person name="Bullock K."/>
            <person name="Deik A."/>
            <person name="Scott J."/>
            <person name="Pierce K.A."/>
            <person name="Xavier R.J."/>
            <person name="Alm E.J."/>
        </authorList>
    </citation>
    <scope>NUCLEOTIDE SEQUENCE [LARGE SCALE GENOMIC DNA]</scope>
    <source>
        <strain evidence="5 12">BIOML-A25</strain>
    </source>
</reference>
<dbReference type="Pfam" id="PF13472">
    <property type="entry name" value="Lipase_GDSL_2"/>
    <property type="match status" value="1"/>
</dbReference>
<protein>
    <submittedName>
        <fullName evidence="7">Acetylhydrolase</fullName>
    </submittedName>
</protein>
<dbReference type="EMBL" id="QRKC01000003">
    <property type="protein sequence ID" value="RHH77688.1"/>
    <property type="molecule type" value="Genomic_DNA"/>
</dbReference>
<dbReference type="Pfam" id="PF14607">
    <property type="entry name" value="GxDLY"/>
    <property type="match status" value="1"/>
</dbReference>
<name>A0A3R5X5P5_9BACT</name>
<gene>
    <name evidence="8" type="ORF">DW191_09030</name>
    <name evidence="7" type="ORF">DW986_03850</name>
    <name evidence="6" type="ORF">DXB61_02740</name>
    <name evidence="5" type="ORF">GMD66_07820</name>
</gene>
<proteinExistence type="predicted"/>
<dbReference type="SUPFAM" id="SSF52266">
    <property type="entry name" value="SGNH hydrolase"/>
    <property type="match status" value="2"/>
</dbReference>
<dbReference type="EMBL" id="QSEF01000004">
    <property type="protein sequence ID" value="RGZ50434.1"/>
    <property type="molecule type" value="Genomic_DNA"/>
</dbReference>